<feature type="transmembrane region" description="Helical" evidence="1">
    <location>
        <begin position="39"/>
        <end position="60"/>
    </location>
</feature>
<proteinExistence type="predicted"/>
<keyword evidence="1" id="KW-0812">Transmembrane</keyword>
<evidence type="ECO:0000256" key="1">
    <source>
        <dbReference type="SAM" id="Phobius"/>
    </source>
</evidence>
<dbReference type="Pfam" id="PF13400">
    <property type="entry name" value="Tad"/>
    <property type="match status" value="1"/>
</dbReference>
<reference evidence="3 4" key="1">
    <citation type="submission" date="2017-03" db="EMBL/GenBank/DDBJ databases">
        <authorList>
            <person name="Afonso C.L."/>
            <person name="Miller P.J."/>
            <person name="Scott M.A."/>
            <person name="Spackman E."/>
            <person name="Goraichik I."/>
            <person name="Dimitrov K.M."/>
            <person name="Suarez D.L."/>
            <person name="Swayne D.E."/>
        </authorList>
    </citation>
    <scope>NUCLEOTIDE SEQUENCE [LARGE SCALE GENOMIC DNA]</scope>
    <source>
        <strain evidence="3 4">CECT 8287</strain>
    </source>
</reference>
<dbReference type="SUPFAM" id="SSF53300">
    <property type="entry name" value="vWA-like"/>
    <property type="match status" value="1"/>
</dbReference>
<organism evidence="3 4">
    <name type="scientific">Roseovarius litorisediminis</name>
    <dbReference type="NCBI Taxonomy" id="1312363"/>
    <lineage>
        <taxon>Bacteria</taxon>
        <taxon>Pseudomonadati</taxon>
        <taxon>Pseudomonadota</taxon>
        <taxon>Alphaproteobacteria</taxon>
        <taxon>Rhodobacterales</taxon>
        <taxon>Roseobacteraceae</taxon>
        <taxon>Roseovarius</taxon>
    </lineage>
</organism>
<name>A0A1Y5S7Y2_9RHOB</name>
<dbReference type="Gene3D" id="3.40.50.410">
    <property type="entry name" value="von Willebrand factor, type A domain"/>
    <property type="match status" value="1"/>
</dbReference>
<gene>
    <name evidence="3" type="ORF">PEL8287_01510</name>
</gene>
<evidence type="ECO:0000259" key="2">
    <source>
        <dbReference type="Pfam" id="PF13400"/>
    </source>
</evidence>
<feature type="domain" description="Putative Flp pilus-assembly TadG-like N-terminal" evidence="2">
    <location>
        <begin position="39"/>
        <end position="86"/>
    </location>
</feature>
<dbReference type="AlphaFoldDB" id="A0A1Y5S7Y2"/>
<dbReference type="Proteomes" id="UP000193827">
    <property type="component" value="Unassembled WGS sequence"/>
</dbReference>
<sequence length="605" mass="67645">MFKQYLNHNIDQTEDKTRKVRGLRNFAHQVRKLRKEEDGAMVILALFIFIFMLAMGGIGIDTMRHEMERAHLHAVLDNAVLAGAAAPDGRDPKTIVTDYFAKSEMSEYLHDFQDGDVVSTMNATKVSARASMTLDTYLMKLSGVNTLSASTAATAERRIPKLEIVLVLDVSGSMRNNSKIENLRIAAKDFVTTILNASLPGDTVISIVPFSTSVTPTEGIYNVLAVEDTHQYSNCIYLEENDYTHPSLATGNSSLSTGTNMKQMIYTSMYGDFDDLNQDWRSCYTDEYFRILPYSISETELNNKIDGLLAAGNTSTEQGVKWGSALLGPRFREVSAALINNGEIDGSLSRVPVDYGEPETLKIMIVMGDGENTTTYFFDKSNPEFRGAHSDLFEYKMQDHAFDYAFQNKNKDKQYTDASYEAKCGTQGWNCIYKATGPIESVYYLKDPTPYDRDNDGDVDSFYDVANDEWRDDGYMAALEGTANSPNPDFISKEQLSWEQAWGLMSPHYYGRITGDWDAWNDYRYSEQVTGALKNTRMGKICTTLKGEGAFIYSVGFEIPDGGTAEENLKNCASSVEHYYRAQGLSITDAFSSIAANVQNLRLTQ</sequence>
<evidence type="ECO:0000313" key="4">
    <source>
        <dbReference type="Proteomes" id="UP000193827"/>
    </source>
</evidence>
<evidence type="ECO:0000313" key="3">
    <source>
        <dbReference type="EMBL" id="SLN32168.1"/>
    </source>
</evidence>
<dbReference type="InterPro" id="IPR028087">
    <property type="entry name" value="Tad_N"/>
</dbReference>
<dbReference type="InterPro" id="IPR036465">
    <property type="entry name" value="vWFA_dom_sf"/>
</dbReference>
<dbReference type="EMBL" id="FWFL01000003">
    <property type="protein sequence ID" value="SLN32168.1"/>
    <property type="molecule type" value="Genomic_DNA"/>
</dbReference>
<keyword evidence="4" id="KW-1185">Reference proteome</keyword>
<accession>A0A1Y5S7Y2</accession>
<keyword evidence="1" id="KW-1133">Transmembrane helix</keyword>
<dbReference type="OrthoDB" id="7522752at2"/>
<protein>
    <submittedName>
        <fullName evidence="3">von Willebrand factor type A domain protein</fullName>
    </submittedName>
</protein>
<keyword evidence="1" id="KW-0472">Membrane</keyword>